<dbReference type="SUPFAM" id="SSF53448">
    <property type="entry name" value="Nucleotide-diphospho-sugar transferases"/>
    <property type="match status" value="1"/>
</dbReference>
<evidence type="ECO:0000259" key="2">
    <source>
        <dbReference type="Pfam" id="PF12919"/>
    </source>
</evidence>
<dbReference type="InterPro" id="IPR024772">
    <property type="entry name" value="TcdA/TcdB_N"/>
</dbReference>
<dbReference type="EMBL" id="AE005174">
    <property type="protein sequence ID" value="AAG58116.1"/>
    <property type="molecule type" value="Genomic_DNA"/>
</dbReference>
<feature type="domain" description="TcdA/TcdB toxin N-terminal helical" evidence="1">
    <location>
        <begin position="219"/>
        <end position="280"/>
    </location>
</feature>
<evidence type="ECO:0000259" key="1">
    <source>
        <dbReference type="Pfam" id="PF12918"/>
    </source>
</evidence>
<evidence type="ECO:0000313" key="3">
    <source>
        <dbReference type="EMBL" id="AAG58116.1"/>
    </source>
</evidence>
<dbReference type="AlphaFoldDB" id="A0A7Z2FBS7"/>
<proteinExistence type="predicted"/>
<dbReference type="Pfam" id="PF12919">
    <property type="entry name" value="TcdA_TcdB"/>
    <property type="match status" value="1"/>
</dbReference>
<organism evidence="3 4">
    <name type="scientific">Escherichia coli O157:H7</name>
    <dbReference type="NCBI Taxonomy" id="83334"/>
    <lineage>
        <taxon>Bacteria</taxon>
        <taxon>Pseudomonadati</taxon>
        <taxon>Pseudomonadota</taxon>
        <taxon>Gammaproteobacteria</taxon>
        <taxon>Enterobacterales</taxon>
        <taxon>Enterobacteriaceae</taxon>
        <taxon>Escherichia</taxon>
    </lineage>
</organism>
<dbReference type="Gene3D" id="3.90.550.20">
    <property type="match status" value="1"/>
</dbReference>
<dbReference type="PIR" id="H85956">
    <property type="entry name" value="H85956"/>
</dbReference>
<accession>A0A7Z2FBS7</accession>
<dbReference type="InterPro" id="IPR024770">
    <property type="entry name" value="TcdA/TcdB_cat"/>
</dbReference>
<dbReference type="InterPro" id="IPR029044">
    <property type="entry name" value="Nucleotide-diphossugar_trans"/>
</dbReference>
<dbReference type="KEGG" id="ece:Z4332"/>
<sequence>MRLPEKVLFPPVTSGLSGQEKQKKPKSITGFQENYQRNIRPIKTASEARLRFFDKMVSKENSLEDVVSLGEMIQKEIYGHEQRTFSPVHHTGNWKSSLLHNALLGLANVYNGLRETEYPNTFNRDGIKSTNSFRDNLLTKTRTPRDNFEEGIKHPEHATIPYDNDNESNKLLKAGKIAGNNNELLMEIKKESQSDHQIPLSDKFLKRKKRSPVAEDKVQNSLTPENFVQKISLSDELKTKYANEILEIKRIMGEYNLLPDKNSRNGLKLLQKQADLLKIIMEDTSVTENTFKNIEMAIADIKREYYSHTVDIEKNIHAIWVAGSPPESISDYIKTFLKTYKEFTYYLWVDEKAFGAAKFTSVLKQIAFDLACRTIQQNTPQKNIDFINLYNEIRKKYNNNPSGQQEYLNKLRELYATYQKISPPLKHMFNSFF</sequence>
<dbReference type="Pfam" id="PF12918">
    <property type="entry name" value="TcdB_N"/>
    <property type="match status" value="1"/>
</dbReference>
<evidence type="ECO:0000313" key="4">
    <source>
        <dbReference type="Proteomes" id="UP000002519"/>
    </source>
</evidence>
<dbReference type="Proteomes" id="UP000002519">
    <property type="component" value="Chromosome"/>
</dbReference>
<protein>
    <submittedName>
        <fullName evidence="3">Cytotoxin</fullName>
    </submittedName>
</protein>
<name>A0A7Z2FBS7_ECO57</name>
<reference evidence="3 4" key="1">
    <citation type="journal article" date="2001" name="Nature">
        <title>Genome sequence of enterohaemorrhagic Escherichia coli O157:H7.</title>
        <authorList>
            <person name="Perna N.T."/>
            <person name="Plunkett G.III."/>
            <person name="Burland V."/>
            <person name="Mau B."/>
            <person name="Glasner J.D."/>
            <person name="Rose D.J."/>
            <person name="Mayhew G.F."/>
            <person name="Evans P.S."/>
            <person name="Gregor J."/>
            <person name="Kirkpatrick H.A."/>
            <person name="Posfai G."/>
            <person name="Hackett J."/>
            <person name="Klink S."/>
            <person name="Boutin A."/>
            <person name="Shao Y."/>
            <person name="Miller L."/>
            <person name="Grotbeck E.J."/>
            <person name="Davis N.W."/>
            <person name="Lim A."/>
            <person name="Dimalanta E."/>
            <person name="Potamousis K."/>
            <person name="Apodaca J."/>
            <person name="Anantharaman T.S."/>
            <person name="Lin J."/>
            <person name="Yen G."/>
            <person name="Schwartz D.C."/>
            <person name="Welch R.A."/>
            <person name="Blattner F.R."/>
        </authorList>
    </citation>
    <scope>NUCLEOTIDE SEQUENCE [LARGE SCALE GENOMIC DNA]</scope>
    <source>
        <strain evidence="4">O157:H7 / EDL933 / ATCC 700927 / EHEC</strain>
    </source>
</reference>
<dbReference type="GO" id="GO:0016757">
    <property type="term" value="F:glycosyltransferase activity"/>
    <property type="evidence" value="ECO:0007669"/>
    <property type="project" value="InterPro"/>
</dbReference>
<gene>
    <name evidence="3" type="ordered locus">Z4332</name>
</gene>
<feature type="domain" description="GT44" evidence="2">
    <location>
        <begin position="314"/>
        <end position="409"/>
    </location>
</feature>